<proteinExistence type="predicted"/>
<evidence type="ECO:0000313" key="2">
    <source>
        <dbReference type="Proteomes" id="UP001434883"/>
    </source>
</evidence>
<sequence length="73" mass="8419">MRLLLFDIYGSNRRQGNERGFYCGGSGRLTSANRPTFDKCLFVPMKNNTLPDEVERLLLKMTSCFVFLPCYIC</sequence>
<dbReference type="Proteomes" id="UP001434883">
    <property type="component" value="Unassembled WGS sequence"/>
</dbReference>
<evidence type="ECO:0000313" key="1">
    <source>
        <dbReference type="EMBL" id="MEQ2203052.1"/>
    </source>
</evidence>
<reference evidence="1 2" key="1">
    <citation type="submission" date="2021-06" db="EMBL/GenBank/DDBJ databases">
        <authorList>
            <person name="Palmer J.M."/>
        </authorList>
    </citation>
    <scope>NUCLEOTIDE SEQUENCE [LARGE SCALE GENOMIC DNA]</scope>
    <source>
        <strain evidence="1 2">XC_2019</strain>
        <tissue evidence="1">Muscle</tissue>
    </source>
</reference>
<accession>A0ABV0R5T9</accession>
<organism evidence="1 2">
    <name type="scientific">Xenoophorus captivus</name>
    <dbReference type="NCBI Taxonomy" id="1517983"/>
    <lineage>
        <taxon>Eukaryota</taxon>
        <taxon>Metazoa</taxon>
        <taxon>Chordata</taxon>
        <taxon>Craniata</taxon>
        <taxon>Vertebrata</taxon>
        <taxon>Euteleostomi</taxon>
        <taxon>Actinopterygii</taxon>
        <taxon>Neopterygii</taxon>
        <taxon>Teleostei</taxon>
        <taxon>Neoteleostei</taxon>
        <taxon>Acanthomorphata</taxon>
        <taxon>Ovalentaria</taxon>
        <taxon>Atherinomorphae</taxon>
        <taxon>Cyprinodontiformes</taxon>
        <taxon>Goodeidae</taxon>
        <taxon>Xenoophorus</taxon>
    </lineage>
</organism>
<gene>
    <name evidence="1" type="ORF">XENOCAPTIV_023446</name>
</gene>
<protein>
    <submittedName>
        <fullName evidence="1">Uncharacterized protein</fullName>
    </submittedName>
</protein>
<name>A0ABV0R5T9_9TELE</name>
<keyword evidence="2" id="KW-1185">Reference proteome</keyword>
<dbReference type="EMBL" id="JAHRIN010034143">
    <property type="protein sequence ID" value="MEQ2203052.1"/>
    <property type="molecule type" value="Genomic_DNA"/>
</dbReference>
<comment type="caution">
    <text evidence="1">The sequence shown here is derived from an EMBL/GenBank/DDBJ whole genome shotgun (WGS) entry which is preliminary data.</text>
</comment>